<feature type="domain" description="RNA-polymerase II-associated protein 3-like C-terminal" evidence="7">
    <location>
        <begin position="300"/>
        <end position="401"/>
    </location>
</feature>
<dbReference type="Proteomes" id="UP000886523">
    <property type="component" value="Unassembled WGS sequence"/>
</dbReference>
<evidence type="ECO:0000256" key="3">
    <source>
        <dbReference type="ARBA" id="ARBA00038275"/>
    </source>
</evidence>
<keyword evidence="9" id="KW-1185">Reference proteome</keyword>
<dbReference type="InterPro" id="IPR011990">
    <property type="entry name" value="TPR-like_helical_dom_sf"/>
</dbReference>
<feature type="compositionally biased region" description="Low complexity" evidence="6">
    <location>
        <begin position="148"/>
        <end position="159"/>
    </location>
</feature>
<gene>
    <name evidence="8" type="ORF">BS47DRAFT_1327509</name>
</gene>
<accession>A0A9P6B2T9</accession>
<evidence type="ECO:0000259" key="7">
    <source>
        <dbReference type="Pfam" id="PF13877"/>
    </source>
</evidence>
<evidence type="ECO:0000256" key="4">
    <source>
        <dbReference type="ARBA" id="ARBA00040133"/>
    </source>
</evidence>
<dbReference type="Pfam" id="PF13877">
    <property type="entry name" value="RPAP3_C"/>
    <property type="match status" value="1"/>
</dbReference>
<proteinExistence type="inferred from homology"/>
<dbReference type="Gene3D" id="1.25.40.10">
    <property type="entry name" value="Tetratricopeptide repeat domain"/>
    <property type="match status" value="1"/>
</dbReference>
<dbReference type="PANTHER" id="PTHR46423:SF1">
    <property type="entry name" value="RNA POLYMERASE II-ASSOCIATED PROTEIN 3"/>
    <property type="match status" value="1"/>
</dbReference>
<dbReference type="EMBL" id="MU128940">
    <property type="protein sequence ID" value="KAF9516362.1"/>
    <property type="molecule type" value="Genomic_DNA"/>
</dbReference>
<feature type="compositionally biased region" description="Low complexity" evidence="6">
    <location>
        <begin position="182"/>
        <end position="206"/>
    </location>
</feature>
<dbReference type="InterPro" id="IPR025986">
    <property type="entry name" value="RPAP3-like_C"/>
</dbReference>
<dbReference type="AlphaFoldDB" id="A0A9P6B2T9"/>
<dbReference type="SMART" id="SM00028">
    <property type="entry name" value="TPR"/>
    <property type="match status" value="3"/>
</dbReference>
<evidence type="ECO:0000313" key="8">
    <source>
        <dbReference type="EMBL" id="KAF9516362.1"/>
    </source>
</evidence>
<reference evidence="8" key="1">
    <citation type="journal article" date="2020" name="Nat. Commun.">
        <title>Large-scale genome sequencing of mycorrhizal fungi provides insights into the early evolution of symbiotic traits.</title>
        <authorList>
            <person name="Miyauchi S."/>
            <person name="Kiss E."/>
            <person name="Kuo A."/>
            <person name="Drula E."/>
            <person name="Kohler A."/>
            <person name="Sanchez-Garcia M."/>
            <person name="Morin E."/>
            <person name="Andreopoulos B."/>
            <person name="Barry K.W."/>
            <person name="Bonito G."/>
            <person name="Buee M."/>
            <person name="Carver A."/>
            <person name="Chen C."/>
            <person name="Cichocki N."/>
            <person name="Clum A."/>
            <person name="Culley D."/>
            <person name="Crous P.W."/>
            <person name="Fauchery L."/>
            <person name="Girlanda M."/>
            <person name="Hayes R.D."/>
            <person name="Keri Z."/>
            <person name="LaButti K."/>
            <person name="Lipzen A."/>
            <person name="Lombard V."/>
            <person name="Magnuson J."/>
            <person name="Maillard F."/>
            <person name="Murat C."/>
            <person name="Nolan M."/>
            <person name="Ohm R.A."/>
            <person name="Pangilinan J."/>
            <person name="Pereira M.F."/>
            <person name="Perotto S."/>
            <person name="Peter M."/>
            <person name="Pfister S."/>
            <person name="Riley R."/>
            <person name="Sitrit Y."/>
            <person name="Stielow J.B."/>
            <person name="Szollosi G."/>
            <person name="Zifcakova L."/>
            <person name="Stursova M."/>
            <person name="Spatafora J.W."/>
            <person name="Tedersoo L."/>
            <person name="Vaario L.M."/>
            <person name="Yamada A."/>
            <person name="Yan M."/>
            <person name="Wang P."/>
            <person name="Xu J."/>
            <person name="Bruns T."/>
            <person name="Baldrian P."/>
            <person name="Vilgalys R."/>
            <person name="Dunand C."/>
            <person name="Henrissat B."/>
            <person name="Grigoriev I.V."/>
            <person name="Hibbett D."/>
            <person name="Nagy L.G."/>
            <person name="Martin F.M."/>
        </authorList>
    </citation>
    <scope>NUCLEOTIDE SEQUENCE</scope>
    <source>
        <strain evidence="8">UP504</strain>
    </source>
</reference>
<dbReference type="OrthoDB" id="629492at2759"/>
<dbReference type="SUPFAM" id="SSF48452">
    <property type="entry name" value="TPR-like"/>
    <property type="match status" value="1"/>
</dbReference>
<evidence type="ECO:0000256" key="5">
    <source>
        <dbReference type="PROSITE-ProRule" id="PRU00339"/>
    </source>
</evidence>
<feature type="compositionally biased region" description="Low complexity" evidence="6">
    <location>
        <begin position="118"/>
        <end position="131"/>
    </location>
</feature>
<evidence type="ECO:0000256" key="2">
    <source>
        <dbReference type="ARBA" id="ARBA00022803"/>
    </source>
</evidence>
<dbReference type="InterPro" id="IPR051966">
    <property type="entry name" value="RPAP3"/>
</dbReference>
<dbReference type="InterPro" id="IPR019734">
    <property type="entry name" value="TPR_rpt"/>
</dbReference>
<evidence type="ECO:0000256" key="1">
    <source>
        <dbReference type="ARBA" id="ARBA00022737"/>
    </source>
</evidence>
<keyword evidence="2 5" id="KW-0802">TPR repeat</keyword>
<dbReference type="PROSITE" id="PS50005">
    <property type="entry name" value="TPR"/>
    <property type="match status" value="1"/>
</dbReference>
<keyword evidence="1" id="KW-0677">Repeat</keyword>
<comment type="caution">
    <text evidence="8">The sequence shown here is derived from an EMBL/GenBank/DDBJ whole genome shotgun (WGS) entry which is preliminary data.</text>
</comment>
<comment type="similarity">
    <text evidence="3">Belongs to the RPAP3 family.</text>
</comment>
<protein>
    <recommendedName>
        <fullName evidence="4">RNA polymerase II-associated protein 3</fullName>
    </recommendedName>
</protein>
<organism evidence="8 9">
    <name type="scientific">Hydnum rufescens UP504</name>
    <dbReference type="NCBI Taxonomy" id="1448309"/>
    <lineage>
        <taxon>Eukaryota</taxon>
        <taxon>Fungi</taxon>
        <taxon>Dikarya</taxon>
        <taxon>Basidiomycota</taxon>
        <taxon>Agaricomycotina</taxon>
        <taxon>Agaricomycetes</taxon>
        <taxon>Cantharellales</taxon>
        <taxon>Hydnaceae</taxon>
        <taxon>Hydnum</taxon>
    </lineage>
</organism>
<dbReference type="PANTHER" id="PTHR46423">
    <property type="entry name" value="RNA POLYMERASE II-ASSOCIATED PROTEIN 3"/>
    <property type="match status" value="1"/>
</dbReference>
<name>A0A9P6B2T9_9AGAM</name>
<feature type="region of interest" description="Disordered" evidence="6">
    <location>
        <begin position="113"/>
        <end position="301"/>
    </location>
</feature>
<sequence length="420" mass="44544">MAAAAAAKEKGNLAYKAGDFAAAVGHYSSAMFADRTDPTYPLNRAAAYLKLGKFEDAERDCTTVLALSKINVKGLFRRAQARISLNKFHEAKADLREAVRLEPNNGAVKDELEKLSKVRPSSSSPNTSKSSFLPKRVRVPIDVVDATPSSSSSSGPSNSKPRRRRIPIEIVDDTANENPLYSSVKSSTNASRNSSSSPESRAAVAPDVLLTPVSTRSINGSSSSKMTGEIPTAATAPLKRTVGGGIFRPSGSSLEGTPKPASKVFNASAIVGDSNASSSSPDPLHARRPHDNPRPNARPAPTTLFEYTKEWNAATSHMEKWEIISSLPPSAIKPLFGISLTSAILMSIVETLEAVLTPSLGSSPPSGAGTVPKSSVRTYVTSLSSIERFSFVIMFLSETERAKVRSLLSDVGVAKSGWGL</sequence>
<evidence type="ECO:0000256" key="6">
    <source>
        <dbReference type="SAM" id="MobiDB-lite"/>
    </source>
</evidence>
<evidence type="ECO:0000313" key="9">
    <source>
        <dbReference type="Proteomes" id="UP000886523"/>
    </source>
</evidence>
<dbReference type="GO" id="GO:0101031">
    <property type="term" value="C:protein folding chaperone complex"/>
    <property type="evidence" value="ECO:0007669"/>
    <property type="project" value="TreeGrafter"/>
</dbReference>
<feature type="compositionally biased region" description="Polar residues" evidence="6">
    <location>
        <begin position="212"/>
        <end position="226"/>
    </location>
</feature>
<dbReference type="Pfam" id="PF13181">
    <property type="entry name" value="TPR_8"/>
    <property type="match status" value="1"/>
</dbReference>
<feature type="repeat" description="TPR" evidence="5">
    <location>
        <begin position="72"/>
        <end position="105"/>
    </location>
</feature>